<dbReference type="Proteomes" id="UP000266188">
    <property type="component" value="Unassembled WGS sequence"/>
</dbReference>
<dbReference type="SUPFAM" id="SSF50249">
    <property type="entry name" value="Nucleic acid-binding proteins"/>
    <property type="match status" value="1"/>
</dbReference>
<dbReference type="SMART" id="SM00955">
    <property type="entry name" value="RNB"/>
    <property type="match status" value="1"/>
</dbReference>
<evidence type="ECO:0000259" key="2">
    <source>
        <dbReference type="SMART" id="SM00955"/>
    </source>
</evidence>
<dbReference type="InterPro" id="IPR012340">
    <property type="entry name" value="NA-bd_OB-fold"/>
</dbReference>
<organism evidence="3 4">
    <name type="scientific">Aspergillus sclerotialis</name>
    <dbReference type="NCBI Taxonomy" id="2070753"/>
    <lineage>
        <taxon>Eukaryota</taxon>
        <taxon>Fungi</taxon>
        <taxon>Dikarya</taxon>
        <taxon>Ascomycota</taxon>
        <taxon>Pezizomycotina</taxon>
        <taxon>Eurotiomycetes</taxon>
        <taxon>Eurotiomycetidae</taxon>
        <taxon>Eurotiales</taxon>
        <taxon>Aspergillaceae</taxon>
        <taxon>Aspergillus</taxon>
        <taxon>Aspergillus subgen. Polypaecilum</taxon>
    </lineage>
</organism>
<dbReference type="EMBL" id="MVGC01000299">
    <property type="protein sequence ID" value="RJE20526.1"/>
    <property type="molecule type" value="Genomic_DNA"/>
</dbReference>
<comment type="caution">
    <text evidence="3">The sequence shown here is derived from an EMBL/GenBank/DDBJ whole genome shotgun (WGS) entry which is preliminary data.</text>
</comment>
<dbReference type="InterPro" id="IPR001900">
    <property type="entry name" value="RNase_II/R"/>
</dbReference>
<dbReference type="PANTHER" id="PTHR23355:SF65">
    <property type="entry name" value="EXORIBONUCLEASE CYT-4, PUTATIVE (AFU_ORTHOLOGUE AFUA_7G01550)-RELATED"/>
    <property type="match status" value="1"/>
</dbReference>
<dbReference type="STRING" id="2070753.A0A3A2ZC66"/>
<dbReference type="InterPro" id="IPR056625">
    <property type="entry name" value="SH3_CYT4"/>
</dbReference>
<dbReference type="OrthoDB" id="2285229at2759"/>
<protein>
    <submittedName>
        <fullName evidence="3">Mitochondrial exoribonuclease Cyt-4</fullName>
    </submittedName>
</protein>
<dbReference type="Pfam" id="PF23216">
    <property type="entry name" value="WHD_CYT4"/>
    <property type="match status" value="1"/>
</dbReference>
<feature type="region of interest" description="Disordered" evidence="1">
    <location>
        <begin position="31"/>
        <end position="53"/>
    </location>
</feature>
<sequence>MSVRVLGTRLPRRVTHLNHLRFPLRYASYTPTRAAQPAPDTRPNGDSLGASAKNSLSIEDIRLRTEFEETKDVREYLRKWQETHVNHIDPVRGPGTTHPSTSEPWVGNMLNDTREVMDSGSDILRSTDTDHSESSHIEEDGDAHDFLEPGDLVSLYSSEGFVNLGIYIRSVDKQQQFYTDRGKWRIAFSKDIDYVVKRFTSMDSLIPLLPHFPDSAAQISQHMQSAIEGGVPRPAGAHLLKKMTQFVDDMLLFYRKYSHSLDNLHEKVSDPWDKREYTLSELAVKGLRIGEEELNDTSLFAVHWASCRKKFLIEHDRSSVFADHYVVQPLHMATTIDTVTTWVHEHQEHVVNTAAGTTSNLFAQHPLQKFLTKARRLIQYSRECRPSTMMGIVGPSAEKVNKGEGDGGAMYREISGLEFDENDKIIIKFLVQYSIPPRHMSSSPLRSAGSHIMRAVGMYESMEANASTMPLFLQEIGVIAPWENLRLLDQSLALPGHGISKDADAAWSRVKRQCKEFKPSDAMKDMRTDWGDLPAYCVDSPNAQEIDDAVSLERVPGSDDTFWVRVHVANPSAFLPPHSPIAEYAALRNQSLYVPERTYPMLPKTFTEHFSLARDSPTLTFSAKMNLKGEILDTDITNGVVRNVIYASHDMLRELFGASPEDTTDRLKVGGDITWEEPVKRLDETLSESDKETFRILRKLLLGFRETRLQNGAIEYPMANNSPVIIDVGKTLDPYAERADYSRHFNGDPIIHLPIQQIDPHEVPDQSKRYLISITMNLACYVAGKWCAERNIPAVYDGTWSHPEYPPLTNENLKEAGGDGWRKFAAPKATSSAEPVHHVSLGLPAYLKSTSPLRRYVDLLAHFQIEAALRYEKEHSTRFDYTKNPDILPFAKEGVETYINRSKWKINTIKDIDRSSRQFWACLLLFRAFYFDECKLPETFRVLLQKPYSFTPMLGTEYQDGYMGVMSDLGVKCQVTVPKHLEGEVDVLSLVDAKITEVNMARMIVSVETTGLVKKFERVGEWA</sequence>
<accession>A0A3A2ZC66</accession>
<evidence type="ECO:0000256" key="1">
    <source>
        <dbReference type="SAM" id="MobiDB-lite"/>
    </source>
</evidence>
<evidence type="ECO:0000313" key="3">
    <source>
        <dbReference type="EMBL" id="RJE20526.1"/>
    </source>
</evidence>
<dbReference type="InterPro" id="IPR056624">
    <property type="entry name" value="WH_CYT4"/>
</dbReference>
<dbReference type="GO" id="GO:0006402">
    <property type="term" value="P:mRNA catabolic process"/>
    <property type="evidence" value="ECO:0007669"/>
    <property type="project" value="TreeGrafter"/>
</dbReference>
<dbReference type="GO" id="GO:0000175">
    <property type="term" value="F:3'-5'-RNA exonuclease activity"/>
    <property type="evidence" value="ECO:0007669"/>
    <property type="project" value="TreeGrafter"/>
</dbReference>
<name>A0A3A2ZC66_9EURO</name>
<dbReference type="InterPro" id="IPR050180">
    <property type="entry name" value="RNR_Ribonuclease"/>
</dbReference>
<reference evidence="4" key="1">
    <citation type="submission" date="2017-02" db="EMBL/GenBank/DDBJ databases">
        <authorList>
            <person name="Tafer H."/>
            <person name="Lopandic K."/>
        </authorList>
    </citation>
    <scope>NUCLEOTIDE SEQUENCE [LARGE SCALE GENOMIC DNA]</scope>
    <source>
        <strain evidence="4">CBS 366.77</strain>
    </source>
</reference>
<dbReference type="Pfam" id="PF23214">
    <property type="entry name" value="SH3_CYT4"/>
    <property type="match status" value="1"/>
</dbReference>
<feature type="domain" description="RNB" evidence="2">
    <location>
        <begin position="527"/>
        <end position="871"/>
    </location>
</feature>
<gene>
    <name evidence="3" type="ORF">PHISCL_07142</name>
</gene>
<dbReference type="GO" id="GO:0003723">
    <property type="term" value="F:RNA binding"/>
    <property type="evidence" value="ECO:0007669"/>
    <property type="project" value="InterPro"/>
</dbReference>
<evidence type="ECO:0000313" key="4">
    <source>
        <dbReference type="Proteomes" id="UP000266188"/>
    </source>
</evidence>
<dbReference type="AlphaFoldDB" id="A0A3A2ZC66"/>
<dbReference type="PANTHER" id="PTHR23355">
    <property type="entry name" value="RIBONUCLEASE"/>
    <property type="match status" value="1"/>
</dbReference>
<dbReference type="GO" id="GO:0000932">
    <property type="term" value="C:P-body"/>
    <property type="evidence" value="ECO:0007669"/>
    <property type="project" value="TreeGrafter"/>
</dbReference>
<dbReference type="Pfam" id="PF00773">
    <property type="entry name" value="RNB"/>
    <property type="match status" value="2"/>
</dbReference>
<keyword evidence="4" id="KW-1185">Reference proteome</keyword>
<proteinExistence type="predicted"/>